<reference evidence="9" key="1">
    <citation type="submission" date="2021-02" db="EMBL/GenBank/DDBJ databases">
        <authorList>
            <person name="Steward A R."/>
        </authorList>
    </citation>
    <scope>NUCLEOTIDE SEQUENCE</scope>
</reference>
<feature type="region of interest" description="Disordered" evidence="5">
    <location>
        <begin position="1577"/>
        <end position="1618"/>
    </location>
</feature>
<evidence type="ECO:0000256" key="2">
    <source>
        <dbReference type="ARBA" id="ARBA00022692"/>
    </source>
</evidence>
<evidence type="ECO:0000313" key="10">
    <source>
        <dbReference type="Proteomes" id="UP000663880"/>
    </source>
</evidence>
<dbReference type="PANTHER" id="PTHR21041:SF9">
    <property type="entry name" value="DENDRITIC CELL-SPECIFIC TRANSMEMBRANE PROTEIN-LIKE DOMAIN-CONTAINING PROTEIN"/>
    <property type="match status" value="1"/>
</dbReference>
<dbReference type="InterPro" id="IPR051856">
    <property type="entry name" value="CSR-E3_Ligase_Protein"/>
</dbReference>
<dbReference type="PANTHER" id="PTHR21041">
    <property type="entry name" value="DENDRITIC CELL-SPECIFIC TRANSMEMBRANE PROTEIN"/>
    <property type="match status" value="1"/>
</dbReference>
<dbReference type="InterPro" id="IPR058842">
    <property type="entry name" value="DCST1_C"/>
</dbReference>
<evidence type="ECO:0000259" key="8">
    <source>
        <dbReference type="Pfam" id="PF26037"/>
    </source>
</evidence>
<comment type="subcellular location">
    <subcellularLocation>
        <location evidence="1">Membrane</location>
        <topology evidence="1">Multi-pass membrane protein</topology>
    </subcellularLocation>
</comment>
<evidence type="ECO:0000256" key="5">
    <source>
        <dbReference type="SAM" id="MobiDB-lite"/>
    </source>
</evidence>
<name>A0A821T678_9NEOP</name>
<feature type="transmembrane region" description="Helical" evidence="6">
    <location>
        <begin position="440"/>
        <end position="464"/>
    </location>
</feature>
<feature type="transmembrane region" description="Helical" evidence="6">
    <location>
        <begin position="93"/>
        <end position="115"/>
    </location>
</feature>
<feature type="domain" description="E3 ubiquitin-protein ligase DCST1-like C-terminal" evidence="8">
    <location>
        <begin position="631"/>
        <end position="678"/>
    </location>
</feature>
<evidence type="ECO:0000256" key="4">
    <source>
        <dbReference type="ARBA" id="ARBA00023136"/>
    </source>
</evidence>
<dbReference type="GO" id="GO:0016020">
    <property type="term" value="C:membrane"/>
    <property type="evidence" value="ECO:0007669"/>
    <property type="project" value="UniProtKB-SubCell"/>
</dbReference>
<evidence type="ECO:0008006" key="11">
    <source>
        <dbReference type="Google" id="ProtNLM"/>
    </source>
</evidence>
<keyword evidence="4 6" id="KW-0472">Membrane</keyword>
<evidence type="ECO:0000313" key="9">
    <source>
        <dbReference type="EMBL" id="CAF4869212.1"/>
    </source>
</evidence>
<dbReference type="Pfam" id="PF26037">
    <property type="entry name" value="zf-RING_DCST1_C"/>
    <property type="match status" value="1"/>
</dbReference>
<comment type="caution">
    <text evidence="9">The sequence shown here is derived from an EMBL/GenBank/DDBJ whole genome shotgun (WGS) entry which is preliminary data.</text>
</comment>
<feature type="transmembrane region" description="Helical" evidence="6">
    <location>
        <begin position="350"/>
        <end position="370"/>
    </location>
</feature>
<evidence type="ECO:0000259" key="7">
    <source>
        <dbReference type="Pfam" id="PF07782"/>
    </source>
</evidence>
<feature type="region of interest" description="Disordered" evidence="5">
    <location>
        <begin position="690"/>
        <end position="709"/>
    </location>
</feature>
<feature type="region of interest" description="Disordered" evidence="5">
    <location>
        <begin position="911"/>
        <end position="934"/>
    </location>
</feature>
<feature type="transmembrane region" description="Helical" evidence="6">
    <location>
        <begin position="65"/>
        <end position="87"/>
    </location>
</feature>
<feature type="compositionally biased region" description="Basic and acidic residues" evidence="5">
    <location>
        <begin position="912"/>
        <end position="934"/>
    </location>
</feature>
<evidence type="ECO:0000256" key="3">
    <source>
        <dbReference type="ARBA" id="ARBA00022989"/>
    </source>
</evidence>
<feature type="domain" description="Dendritic cell-specific transmembrane protein-like" evidence="7">
    <location>
        <begin position="385"/>
        <end position="574"/>
    </location>
</feature>
<keyword evidence="10" id="KW-1185">Reference proteome</keyword>
<keyword evidence="3 6" id="KW-1133">Transmembrane helix</keyword>
<dbReference type="OrthoDB" id="6598372at2759"/>
<evidence type="ECO:0000256" key="1">
    <source>
        <dbReference type="ARBA" id="ARBA00004141"/>
    </source>
</evidence>
<dbReference type="Pfam" id="PF07782">
    <property type="entry name" value="DC_STAMP"/>
    <property type="match status" value="1"/>
</dbReference>
<dbReference type="Proteomes" id="UP000663880">
    <property type="component" value="Unassembled WGS sequence"/>
</dbReference>
<keyword evidence="2 6" id="KW-0812">Transmembrane</keyword>
<dbReference type="EMBL" id="CAJOBZ010000022">
    <property type="protein sequence ID" value="CAF4869212.1"/>
    <property type="molecule type" value="Genomic_DNA"/>
</dbReference>
<dbReference type="InterPro" id="IPR012858">
    <property type="entry name" value="DC_STAMP-like"/>
</dbReference>
<organism evidence="9 10">
    <name type="scientific">Pieris macdunnoughi</name>
    <dbReference type="NCBI Taxonomy" id="345717"/>
    <lineage>
        <taxon>Eukaryota</taxon>
        <taxon>Metazoa</taxon>
        <taxon>Ecdysozoa</taxon>
        <taxon>Arthropoda</taxon>
        <taxon>Hexapoda</taxon>
        <taxon>Insecta</taxon>
        <taxon>Pterygota</taxon>
        <taxon>Neoptera</taxon>
        <taxon>Endopterygota</taxon>
        <taxon>Lepidoptera</taxon>
        <taxon>Glossata</taxon>
        <taxon>Ditrysia</taxon>
        <taxon>Papilionoidea</taxon>
        <taxon>Pieridae</taxon>
        <taxon>Pierinae</taxon>
        <taxon>Pieris</taxon>
    </lineage>
</organism>
<dbReference type="Pfam" id="PF26039">
    <property type="entry name" value="Dcst2"/>
    <property type="match status" value="1"/>
</dbReference>
<evidence type="ECO:0000256" key="6">
    <source>
        <dbReference type="SAM" id="Phobius"/>
    </source>
</evidence>
<gene>
    <name evidence="9" type="ORF">PMACD_LOCUS8611</name>
</gene>
<feature type="transmembrane region" description="Helical" evidence="6">
    <location>
        <begin position="530"/>
        <end position="551"/>
    </location>
</feature>
<protein>
    <recommendedName>
        <fullName evidence="11">Dendritic cell-specific transmembrane protein-like domain-containing protein</fullName>
    </recommendedName>
</protein>
<sequence>MWKARMIENYRQEYNEKINTSSYSKTRTMPEASRVRCQMYEAKRRIYDLSHISLKCADQTIPNCLLRNCVGFVGGMLLTYLCFIFFVCQLSISLVHAIIMSSIIGLLLTLGLAFSNRIRCLVLLLIPQLFSRIGRYTLTCYALILILTGPATNTLRNSEVLTESMACSQEQVKSHVRHLSDSVHQPLNAIRDSVHIMMDQLDQINEKMKIIVMSIERMVVSIADVIQSSYYWLSSVVNSCNHKLGTPYEHCMNILNKGLSDCKSVLGPKLFWLCNVTKVEAACLAVKSYQKICTLDEFAKELHDFTNHIQKMFYVHIEVHHRYTVSNESRSASQVAAGIVTEIRNKADPLITWLSWSSCVTSLFLLLIIFRAKYYQHMYETRSRFDNRYVTKELYEIDLKRFQEGRDTILPLNRREKTKYIPTTSFRLIASEKVFMTRSAVFMVITTFKLMIHMIADYSLFWVLTTIRHHGRLEAVLSPGPSDVGVSLTGLGFGSDILRSIFSTLTLPLRSPSSPASCLPDPRPPDFKRYTQIGVIIVILWLLALFEPYGLRLRHVIMGHHRPERAKARASWLYNHILRTRGSFMKLARRKLHREYKYHSEEHLTFRHWMDSHLSFYFLRYVFGTLPKPPHCLLCETMEKHKDIDTHLTRCESQSCPGVFCRSCFADIGQLCTICLSPADYGDYSDISLEKGSDDESDGNNDTNECKEDSSKGYIQIQLAKKYNRDYKNYDRKYKDNRRVYNTNFVGYSEKSPLLPNMKDINNQKSQTFNTYMMSNNYSRNVQQNCLQKLSSHKRIRQRNTKSLHNFKNISLVFRKFKNSRFLKPRRKYYIIRRISWKSKTKLMPRVYAIIWKYCFKSGHLCICLTSKSNITREKQIRKKGLVINRQNIFQAANEFNKLCPKNLELGNVSVKDSEKNTSKNKPEEHNKNSKKMKDGKIIDYRQIENKKRSLYAKTICIAFATCLKLNRYRSDEVNEGIQRDRLAKKEAQNFKKRKKKINEELKQQNESSRDYRISAYLQDQSWVKGILRKDSLKDRIKKDCALNQLARCRLYAATNKTRETELLKVIKDTINIQPKRCCCPHGDCICQVSKPQDTPKASKQGLIKISSEPKIKPKCCKYKNSQAKQGKVESSPKSNKMKILKFCRGKKFCCKVQNMQREEETSSSVWRGSDLIEVHDYDDEHKLAKPESKLEAQTNSPKRLDFFRSIGNEFNTIGECLSSEKCGDYKQSNSDTTGTSHRTMAQKEKTTKCLTIKDLKLILSDHFLHLRIKNPAPLMKDIYTHIAQLTDLKKNKNQAKSKKVNKEGTAEKGTTVLPILQTRSCQCVDNTLVQDRGTQMRWKSQPTTSPVRLKSASKKPEDCTTTKGKCSCATQYRYIGDNKACNSTMKSKSGFTDLNSNTNEDTNSDTCLCRSFSSVFSDETRTDTTICSRLEVDYIEEKPRKTTIRHVKKIKVNVTTKTNQGTSTDKTRLCDVSTLTEDWWSPLNERKPMKKKREEAGDFKHRKKNKGVTTDRRFVKFLSRAQIIPNDTCDILSPSRYLLESQKYYNELFSSKLFTPHVFVALNTKGKESEKYIAKRNSVPKSRKMKRLDESARPKGNKGLGRTQSDETPRSRGTCST</sequence>
<proteinExistence type="predicted"/>
<accession>A0A821T678</accession>